<evidence type="ECO:0000313" key="1">
    <source>
        <dbReference type="EMBL" id="GGM68488.1"/>
    </source>
</evidence>
<accession>A0AA37F8U7</accession>
<dbReference type="Proteomes" id="UP000632195">
    <property type="component" value="Unassembled WGS sequence"/>
</dbReference>
<dbReference type="EMBL" id="BMNY01000001">
    <property type="protein sequence ID" value="GGM68488.1"/>
    <property type="molecule type" value="Genomic_DNA"/>
</dbReference>
<organism evidence="1 2">
    <name type="scientific">Thermogymnomonas acidicola</name>
    <dbReference type="NCBI Taxonomy" id="399579"/>
    <lineage>
        <taxon>Archaea</taxon>
        <taxon>Methanobacteriati</taxon>
        <taxon>Thermoplasmatota</taxon>
        <taxon>Thermoplasmata</taxon>
        <taxon>Thermoplasmatales</taxon>
        <taxon>Thermogymnomonas</taxon>
    </lineage>
</organism>
<reference evidence="1" key="1">
    <citation type="journal article" date="2014" name="Int. J. Syst. Evol. Microbiol.">
        <title>Complete genome sequence of Corynebacterium casei LMG S-19264T (=DSM 44701T), isolated from a smear-ripened cheese.</title>
        <authorList>
            <consortium name="US DOE Joint Genome Institute (JGI-PGF)"/>
            <person name="Walter F."/>
            <person name="Albersmeier A."/>
            <person name="Kalinowski J."/>
            <person name="Ruckert C."/>
        </authorList>
    </citation>
    <scope>NUCLEOTIDE SEQUENCE</scope>
    <source>
        <strain evidence="1">JCM 13583</strain>
    </source>
</reference>
<keyword evidence="2" id="KW-1185">Reference proteome</keyword>
<sequence>MNVSDLIGRRVRALILGQYQESLTPEMYFRGTLVGFDQGIFMIRNEEQRVVTCIPSGQCLLIALEGQE</sequence>
<dbReference type="RefSeq" id="WP_188679757.1">
    <property type="nucleotide sequence ID" value="NZ_BMNY01000001.1"/>
</dbReference>
<name>A0AA37F8U7_9ARCH</name>
<proteinExistence type="predicted"/>
<evidence type="ECO:0000313" key="2">
    <source>
        <dbReference type="Proteomes" id="UP000632195"/>
    </source>
</evidence>
<dbReference type="AlphaFoldDB" id="A0AA37F8U7"/>
<comment type="caution">
    <text evidence="1">The sequence shown here is derived from an EMBL/GenBank/DDBJ whole genome shotgun (WGS) entry which is preliminary data.</text>
</comment>
<gene>
    <name evidence="1" type="ORF">GCM10007108_03260</name>
</gene>
<reference evidence="1" key="2">
    <citation type="submission" date="2022-09" db="EMBL/GenBank/DDBJ databases">
        <authorList>
            <person name="Sun Q."/>
            <person name="Ohkuma M."/>
        </authorList>
    </citation>
    <scope>NUCLEOTIDE SEQUENCE</scope>
    <source>
        <strain evidence="1">JCM 13583</strain>
    </source>
</reference>
<protein>
    <submittedName>
        <fullName evidence="1">Uncharacterized protein</fullName>
    </submittedName>
</protein>